<accession>A0A2H1K085</accession>
<evidence type="ECO:0000256" key="3">
    <source>
        <dbReference type="SAM" id="Phobius"/>
    </source>
</evidence>
<feature type="transmembrane region" description="Helical" evidence="3">
    <location>
        <begin position="279"/>
        <end position="302"/>
    </location>
</feature>
<sequence>MGALDKMEQENELHRVTRMLEALTSEHDADRAQIEKLTNTVADLNAYIKLMDEEQTKRLDQLSTSQQPEQPSTVSLDEETKTRLSEIESTLAAVAQQLSESALVKLRNGSSMKRSDLEALSVLKIVRTELETTTSASADLAEAVRKRGQVTIDTDKLTKHAVKVLDARLAHAVEAPVRGVEQVVEGFEHRVANISTEKLDEVTSRAEKLERAADAAERRIDRLATAMTWTTVGRVCLALLPFAAVFIILGGLVGGITQMLGLGPLFSWAWDSFATATTWWAKVLIAVGTLTGCGLFGLSVWWCGKKLYENYRGW</sequence>
<organism evidence="4 5">
    <name type="scientific">Brevibacterium aurantiacum</name>
    <dbReference type="NCBI Taxonomy" id="273384"/>
    <lineage>
        <taxon>Bacteria</taxon>
        <taxon>Bacillati</taxon>
        <taxon>Actinomycetota</taxon>
        <taxon>Actinomycetes</taxon>
        <taxon>Micrococcales</taxon>
        <taxon>Brevibacteriaceae</taxon>
        <taxon>Brevibacterium</taxon>
    </lineage>
</organism>
<evidence type="ECO:0000256" key="2">
    <source>
        <dbReference type="SAM" id="MobiDB-lite"/>
    </source>
</evidence>
<evidence type="ECO:0000313" key="5">
    <source>
        <dbReference type="Proteomes" id="UP000234525"/>
    </source>
</evidence>
<dbReference type="Proteomes" id="UP000234525">
    <property type="component" value="Unassembled WGS sequence"/>
</dbReference>
<keyword evidence="1" id="KW-0175">Coiled coil</keyword>
<keyword evidence="3" id="KW-0812">Transmembrane</keyword>
<dbReference type="AlphaFoldDB" id="A0A2H1K085"/>
<name>A0A2H1K085_BREAU</name>
<reference evidence="4" key="1">
    <citation type="submission" date="2017-03" db="EMBL/GenBank/DDBJ databases">
        <authorList>
            <person name="Monnet C."/>
        </authorList>
    </citation>
    <scope>NUCLEOTIDE SEQUENCE [LARGE SCALE GENOMIC DNA]</scope>
    <source>
        <strain evidence="4">ATCC 9175</strain>
    </source>
</reference>
<feature type="compositionally biased region" description="Polar residues" evidence="2">
    <location>
        <begin position="61"/>
        <end position="75"/>
    </location>
</feature>
<keyword evidence="3" id="KW-0472">Membrane</keyword>
<keyword evidence="3" id="KW-1133">Transmembrane helix</keyword>
<evidence type="ECO:0000313" key="4">
    <source>
        <dbReference type="EMBL" id="SMX93156.1"/>
    </source>
</evidence>
<feature type="coiled-coil region" evidence="1">
    <location>
        <begin position="192"/>
        <end position="226"/>
    </location>
</feature>
<feature type="coiled-coil region" evidence="1">
    <location>
        <begin position="6"/>
        <end position="54"/>
    </location>
</feature>
<comment type="caution">
    <text evidence="4">The sequence shown here is derived from an EMBL/GenBank/DDBJ whole genome shotgun (WGS) entry which is preliminary data.</text>
</comment>
<evidence type="ECO:0000256" key="1">
    <source>
        <dbReference type="SAM" id="Coils"/>
    </source>
</evidence>
<feature type="region of interest" description="Disordered" evidence="2">
    <location>
        <begin position="59"/>
        <end position="79"/>
    </location>
</feature>
<keyword evidence="5" id="KW-1185">Reference proteome</keyword>
<dbReference type="EMBL" id="FXZB01000022">
    <property type="protein sequence ID" value="SMX93156.1"/>
    <property type="molecule type" value="Genomic_DNA"/>
</dbReference>
<gene>
    <name evidence="4" type="ORF">BAUR9175_02990</name>
</gene>
<proteinExistence type="predicted"/>
<feature type="transmembrane region" description="Helical" evidence="3">
    <location>
        <begin position="235"/>
        <end position="259"/>
    </location>
</feature>
<protein>
    <submittedName>
        <fullName evidence="4">Uncharacterized protein</fullName>
    </submittedName>
</protein>